<comment type="caution">
    <text evidence="2">The sequence shown here is derived from an EMBL/GenBank/DDBJ whole genome shotgun (WGS) entry which is preliminary data.</text>
</comment>
<keyword evidence="1" id="KW-0472">Membrane</keyword>
<proteinExistence type="predicted"/>
<keyword evidence="1" id="KW-0812">Transmembrane</keyword>
<organism evidence="2 3">
    <name type="scientific">Lithospermum erythrorhizon</name>
    <name type="common">Purple gromwell</name>
    <name type="synonym">Lithospermum officinale var. erythrorhizon</name>
    <dbReference type="NCBI Taxonomy" id="34254"/>
    <lineage>
        <taxon>Eukaryota</taxon>
        <taxon>Viridiplantae</taxon>
        <taxon>Streptophyta</taxon>
        <taxon>Embryophyta</taxon>
        <taxon>Tracheophyta</taxon>
        <taxon>Spermatophyta</taxon>
        <taxon>Magnoliopsida</taxon>
        <taxon>eudicotyledons</taxon>
        <taxon>Gunneridae</taxon>
        <taxon>Pentapetalae</taxon>
        <taxon>asterids</taxon>
        <taxon>lamiids</taxon>
        <taxon>Boraginales</taxon>
        <taxon>Boraginaceae</taxon>
        <taxon>Boraginoideae</taxon>
        <taxon>Lithospermeae</taxon>
        <taxon>Lithospermum</taxon>
    </lineage>
</organism>
<evidence type="ECO:0000256" key="1">
    <source>
        <dbReference type="SAM" id="Phobius"/>
    </source>
</evidence>
<name>A0AAV3PY57_LITER</name>
<accession>A0AAV3PY57</accession>
<sequence>MVVGNQPCRIPNNWYQILVVSLVDAGYLAIGIETVLMIERLFRGCMIGLKDGIDARVVTGDFLEEARLEDESPWRFVIGVM</sequence>
<feature type="transmembrane region" description="Helical" evidence="1">
    <location>
        <begin position="14"/>
        <end position="36"/>
    </location>
</feature>
<dbReference type="AlphaFoldDB" id="A0AAV3PY57"/>
<protein>
    <submittedName>
        <fullName evidence="2">Uncharacterized protein</fullName>
    </submittedName>
</protein>
<reference evidence="2 3" key="1">
    <citation type="submission" date="2024-01" db="EMBL/GenBank/DDBJ databases">
        <title>The complete chloroplast genome sequence of Lithospermum erythrorhizon: insights into the phylogenetic relationship among Boraginaceae species and the maternal lineages of purple gromwells.</title>
        <authorList>
            <person name="Okada T."/>
            <person name="Watanabe K."/>
        </authorList>
    </citation>
    <scope>NUCLEOTIDE SEQUENCE [LARGE SCALE GENOMIC DNA]</scope>
</reference>
<dbReference type="Proteomes" id="UP001454036">
    <property type="component" value="Unassembled WGS sequence"/>
</dbReference>
<evidence type="ECO:0000313" key="3">
    <source>
        <dbReference type="Proteomes" id="UP001454036"/>
    </source>
</evidence>
<keyword evidence="1" id="KW-1133">Transmembrane helix</keyword>
<keyword evidence="3" id="KW-1185">Reference proteome</keyword>
<evidence type="ECO:0000313" key="2">
    <source>
        <dbReference type="EMBL" id="GAA0155971.1"/>
    </source>
</evidence>
<dbReference type="EMBL" id="BAABME010002761">
    <property type="protein sequence ID" value="GAA0155971.1"/>
    <property type="molecule type" value="Genomic_DNA"/>
</dbReference>
<gene>
    <name evidence="2" type="ORF">LIER_13576</name>
</gene>